<dbReference type="Proteomes" id="UP000624279">
    <property type="component" value="Unassembled WGS sequence"/>
</dbReference>
<reference evidence="3 4" key="1">
    <citation type="submission" date="2020-08" db="EMBL/GenBank/DDBJ databases">
        <title>Novel species isolated from subtropical streams in China.</title>
        <authorList>
            <person name="Lu H."/>
        </authorList>
    </citation>
    <scope>NUCLEOTIDE SEQUENCE [LARGE SCALE GENOMIC DNA]</scope>
    <source>
        <strain evidence="3 4">LX15W</strain>
    </source>
</reference>
<protein>
    <submittedName>
        <fullName evidence="3">S9 family peptidase</fullName>
    </submittedName>
</protein>
<dbReference type="SUPFAM" id="SSF69304">
    <property type="entry name" value="Tricorn protease N-terminal domain"/>
    <property type="match status" value="1"/>
</dbReference>
<evidence type="ECO:0000256" key="1">
    <source>
        <dbReference type="ARBA" id="ARBA00022801"/>
    </source>
</evidence>
<dbReference type="InterPro" id="IPR029058">
    <property type="entry name" value="AB_hydrolase_fold"/>
</dbReference>
<name>A0ABR6Y813_9BURK</name>
<dbReference type="SUPFAM" id="SSF53474">
    <property type="entry name" value="alpha/beta-Hydrolases"/>
    <property type="match status" value="1"/>
</dbReference>
<comment type="caution">
    <text evidence="3">The sequence shown here is derived from an EMBL/GenBank/DDBJ whole genome shotgun (WGS) entry which is preliminary data.</text>
</comment>
<sequence>MNRVELSPDGKSLAMLTAMKNGRVQLVSMDLDTKKSKIVAGFSDVDISEFHWVNSKRLVFKTTDNTVATGELRYNPGLFAVNVDGSELRTLIERLQGGRMTTGTKIQKRILPAESYFYAVDLRLNSESIFVAQPVWAAINDLRALNLISLNTNTGKAEFLSRPGDSRSWLVDYDGKPKVSVISEGSKEKIMYYDEQNDRWEVISESDKYSGKFTPLELGPDGTLYVVARKTQDTSSLYRFDLKTKAVDDQAIVSVAGYDFSGHLIFDRTSKKLLGVSYLNDARSTYWLDENMLAMQKKIDELLPATINQLSIARDGLSRYVAVRSYSDVQPQIYAIYDTQDGKLELIGHSHPKINAKTMAIQDMVRYPARDGLQIPAYLSLPKGDKNKNLPMVVLVHGGPFIRGAKWEWDAQVQFLASRGYAVLQPEFRGSTGFGFKHFKAGWKQWGLSMQDDLADAAKWAIAQGIADPKRICIAGASYGGYASLMGIANHPELFQCAVNWVGVTNIPLLYESSWTNDYSAEWQNYGMPSMIGDPIKDAEQLRNTSPVNLAAKITKPLLLAYGGVDRRVPIAHGEQFYAEVSKHNTKVEWIKYPEEGHGWKLERTRLDFWLRVENFLQENIGQ</sequence>
<dbReference type="PANTHER" id="PTHR42776">
    <property type="entry name" value="SERINE PEPTIDASE S9 FAMILY MEMBER"/>
    <property type="match status" value="1"/>
</dbReference>
<evidence type="ECO:0000313" key="4">
    <source>
        <dbReference type="Proteomes" id="UP000624279"/>
    </source>
</evidence>
<keyword evidence="4" id="KW-1185">Reference proteome</keyword>
<dbReference type="InterPro" id="IPR001375">
    <property type="entry name" value="Peptidase_S9_cat"/>
</dbReference>
<proteinExistence type="predicted"/>
<feature type="domain" description="Peptidase S9 prolyl oligopeptidase catalytic" evidence="2">
    <location>
        <begin position="407"/>
        <end position="622"/>
    </location>
</feature>
<dbReference type="Pfam" id="PF00326">
    <property type="entry name" value="Peptidase_S9"/>
    <property type="match status" value="1"/>
</dbReference>
<accession>A0ABR6Y813</accession>
<dbReference type="EMBL" id="JACOGA010000003">
    <property type="protein sequence ID" value="MBC3872746.1"/>
    <property type="molecule type" value="Genomic_DNA"/>
</dbReference>
<keyword evidence="1" id="KW-0378">Hydrolase</keyword>
<dbReference type="PANTHER" id="PTHR42776:SF27">
    <property type="entry name" value="DIPEPTIDYL PEPTIDASE FAMILY MEMBER 6"/>
    <property type="match status" value="1"/>
</dbReference>
<organism evidence="3 4">
    <name type="scientific">Undibacterium flavidum</name>
    <dbReference type="NCBI Taxonomy" id="2762297"/>
    <lineage>
        <taxon>Bacteria</taxon>
        <taxon>Pseudomonadati</taxon>
        <taxon>Pseudomonadota</taxon>
        <taxon>Betaproteobacteria</taxon>
        <taxon>Burkholderiales</taxon>
        <taxon>Oxalobacteraceae</taxon>
        <taxon>Undibacterium</taxon>
    </lineage>
</organism>
<evidence type="ECO:0000313" key="3">
    <source>
        <dbReference type="EMBL" id="MBC3872746.1"/>
    </source>
</evidence>
<gene>
    <name evidence="3" type="ORF">H8K55_04035</name>
</gene>
<dbReference type="RefSeq" id="WP_186940775.1">
    <property type="nucleotide sequence ID" value="NZ_JACOGA010000003.1"/>
</dbReference>
<dbReference type="Gene3D" id="3.40.50.1820">
    <property type="entry name" value="alpha/beta hydrolase"/>
    <property type="match status" value="1"/>
</dbReference>
<dbReference type="Gene3D" id="2.120.10.30">
    <property type="entry name" value="TolB, C-terminal domain"/>
    <property type="match status" value="1"/>
</dbReference>
<evidence type="ECO:0000259" key="2">
    <source>
        <dbReference type="Pfam" id="PF00326"/>
    </source>
</evidence>
<dbReference type="InterPro" id="IPR011042">
    <property type="entry name" value="6-blade_b-propeller_TolB-like"/>
</dbReference>